<dbReference type="GO" id="GO:0005886">
    <property type="term" value="C:plasma membrane"/>
    <property type="evidence" value="ECO:0007669"/>
    <property type="project" value="TreeGrafter"/>
</dbReference>
<protein>
    <recommendedName>
        <fullName evidence="2">Ig-like domain-containing protein</fullName>
    </recommendedName>
</protein>
<dbReference type="GO" id="GO:0007156">
    <property type="term" value="P:homophilic cell adhesion via plasma membrane adhesion molecules"/>
    <property type="evidence" value="ECO:0007669"/>
    <property type="project" value="TreeGrafter"/>
</dbReference>
<dbReference type="PANTHER" id="PTHR10075:SF100">
    <property type="entry name" value="FASCICLIN-2"/>
    <property type="match status" value="1"/>
</dbReference>
<dbReference type="InterPro" id="IPR007110">
    <property type="entry name" value="Ig-like_dom"/>
</dbReference>
<dbReference type="GO" id="GO:0007411">
    <property type="term" value="P:axon guidance"/>
    <property type="evidence" value="ECO:0007669"/>
    <property type="project" value="TreeGrafter"/>
</dbReference>
<name>A0AAN8SBG6_POLSC</name>
<dbReference type="PROSITE" id="PS50835">
    <property type="entry name" value="IG_LIKE"/>
    <property type="match status" value="1"/>
</dbReference>
<dbReference type="Proteomes" id="UP001372834">
    <property type="component" value="Unassembled WGS sequence"/>
</dbReference>
<dbReference type="Gene3D" id="2.60.40.10">
    <property type="entry name" value="Immunoglobulins"/>
    <property type="match status" value="1"/>
</dbReference>
<organism evidence="3 4">
    <name type="scientific">Polyplax serrata</name>
    <name type="common">Common mouse louse</name>
    <dbReference type="NCBI Taxonomy" id="468196"/>
    <lineage>
        <taxon>Eukaryota</taxon>
        <taxon>Metazoa</taxon>
        <taxon>Ecdysozoa</taxon>
        <taxon>Arthropoda</taxon>
        <taxon>Hexapoda</taxon>
        <taxon>Insecta</taxon>
        <taxon>Pterygota</taxon>
        <taxon>Neoptera</taxon>
        <taxon>Paraneoptera</taxon>
        <taxon>Psocodea</taxon>
        <taxon>Troctomorpha</taxon>
        <taxon>Phthiraptera</taxon>
        <taxon>Anoplura</taxon>
        <taxon>Polyplacidae</taxon>
        <taxon>Polyplax</taxon>
    </lineage>
</organism>
<dbReference type="GO" id="GO:0098632">
    <property type="term" value="F:cell-cell adhesion mediator activity"/>
    <property type="evidence" value="ECO:0007669"/>
    <property type="project" value="TreeGrafter"/>
</dbReference>
<accession>A0AAN8SBG6</accession>
<dbReference type="GO" id="GO:0030424">
    <property type="term" value="C:axon"/>
    <property type="evidence" value="ECO:0007669"/>
    <property type="project" value="TreeGrafter"/>
</dbReference>
<dbReference type="SMART" id="SM00409">
    <property type="entry name" value="IG"/>
    <property type="match status" value="1"/>
</dbReference>
<dbReference type="PANTHER" id="PTHR10075">
    <property type="entry name" value="BASIGIN RELATED"/>
    <property type="match status" value="1"/>
</dbReference>
<evidence type="ECO:0000259" key="2">
    <source>
        <dbReference type="PROSITE" id="PS50835"/>
    </source>
</evidence>
<dbReference type="InterPro" id="IPR013783">
    <property type="entry name" value="Ig-like_fold"/>
</dbReference>
<dbReference type="SUPFAM" id="SSF48726">
    <property type="entry name" value="Immunoglobulin"/>
    <property type="match status" value="1"/>
</dbReference>
<dbReference type="SMART" id="SM00408">
    <property type="entry name" value="IGc2"/>
    <property type="match status" value="1"/>
</dbReference>
<reference evidence="3 4" key="1">
    <citation type="submission" date="2023-10" db="EMBL/GenBank/DDBJ databases">
        <title>Genomes of two closely related lineages of the louse Polyplax serrata with different host specificities.</title>
        <authorList>
            <person name="Martinu J."/>
            <person name="Tarabai H."/>
            <person name="Stefka J."/>
            <person name="Hypsa V."/>
        </authorList>
    </citation>
    <scope>NUCLEOTIDE SEQUENCE [LARGE SCALE GENOMIC DNA]</scope>
    <source>
        <strain evidence="3">HR10_N</strain>
    </source>
</reference>
<sequence>MLYKIFFSEDSVRWEKEKDTLRHLKKSFEQSPYSVNVEMSHQIQLRCLPPQGVPPPQVYWLKNGAVLEPDSNIIVSSEGHLIISEARFQDTANYTCVAENIANKRLSDSALLKVIEFLFPEVSSPQRIF</sequence>
<evidence type="ECO:0000313" key="4">
    <source>
        <dbReference type="Proteomes" id="UP001372834"/>
    </source>
</evidence>
<dbReference type="EMBL" id="JAWJWE010000002">
    <property type="protein sequence ID" value="KAK6643458.1"/>
    <property type="molecule type" value="Genomic_DNA"/>
</dbReference>
<proteinExistence type="predicted"/>
<gene>
    <name evidence="3" type="ORF">RUM43_004963</name>
</gene>
<feature type="domain" description="Ig-like" evidence="2">
    <location>
        <begin position="26"/>
        <end position="107"/>
    </location>
</feature>
<dbReference type="AlphaFoldDB" id="A0AAN8SBG6"/>
<dbReference type="GO" id="GO:0070593">
    <property type="term" value="P:dendrite self-avoidance"/>
    <property type="evidence" value="ECO:0007669"/>
    <property type="project" value="TreeGrafter"/>
</dbReference>
<dbReference type="InterPro" id="IPR013098">
    <property type="entry name" value="Ig_I-set"/>
</dbReference>
<dbReference type="Pfam" id="PF07679">
    <property type="entry name" value="I-set"/>
    <property type="match status" value="1"/>
</dbReference>
<evidence type="ECO:0000313" key="3">
    <source>
        <dbReference type="EMBL" id="KAK6643458.1"/>
    </source>
</evidence>
<dbReference type="InterPro" id="IPR003599">
    <property type="entry name" value="Ig_sub"/>
</dbReference>
<comment type="caution">
    <text evidence="3">The sequence shown here is derived from an EMBL/GenBank/DDBJ whole genome shotgun (WGS) entry which is preliminary data.</text>
</comment>
<evidence type="ECO:0000256" key="1">
    <source>
        <dbReference type="ARBA" id="ARBA00023319"/>
    </source>
</evidence>
<dbReference type="InterPro" id="IPR003598">
    <property type="entry name" value="Ig_sub2"/>
</dbReference>
<keyword evidence="1" id="KW-0393">Immunoglobulin domain</keyword>
<dbReference type="InterPro" id="IPR036179">
    <property type="entry name" value="Ig-like_dom_sf"/>
</dbReference>